<evidence type="ECO:0000313" key="2">
    <source>
        <dbReference type="EMBL" id="CAA9261907.1"/>
    </source>
</evidence>
<keyword evidence="2" id="KW-0030">Aminoacyl-tRNA synthetase</keyword>
<feature type="compositionally biased region" description="Basic residues" evidence="1">
    <location>
        <begin position="184"/>
        <end position="196"/>
    </location>
</feature>
<name>A0A6J4IWI4_9ACTN</name>
<feature type="compositionally biased region" description="Basic residues" evidence="1">
    <location>
        <begin position="160"/>
        <end position="170"/>
    </location>
</feature>
<proteinExistence type="predicted"/>
<feature type="compositionally biased region" description="Basic and acidic residues" evidence="1">
    <location>
        <begin position="49"/>
        <end position="63"/>
    </location>
</feature>
<organism evidence="2">
    <name type="scientific">uncultured Mycobacteriales bacterium</name>
    <dbReference type="NCBI Taxonomy" id="581187"/>
    <lineage>
        <taxon>Bacteria</taxon>
        <taxon>Bacillati</taxon>
        <taxon>Actinomycetota</taxon>
        <taxon>Actinomycetes</taxon>
        <taxon>Mycobacteriales</taxon>
        <taxon>environmental samples</taxon>
    </lineage>
</organism>
<feature type="compositionally biased region" description="Basic and acidic residues" evidence="1">
    <location>
        <begin position="105"/>
        <end position="118"/>
    </location>
</feature>
<feature type="compositionally biased region" description="Basic and acidic residues" evidence="1">
    <location>
        <begin position="204"/>
        <end position="242"/>
    </location>
</feature>
<dbReference type="EMBL" id="CADCTP010000225">
    <property type="protein sequence ID" value="CAA9261907.1"/>
    <property type="molecule type" value="Genomic_DNA"/>
</dbReference>
<feature type="region of interest" description="Disordered" evidence="1">
    <location>
        <begin position="1"/>
        <end position="242"/>
    </location>
</feature>
<accession>A0A6J4IWI4</accession>
<dbReference type="AlphaFoldDB" id="A0A6J4IWI4"/>
<feature type="region of interest" description="Disordered" evidence="1">
    <location>
        <begin position="255"/>
        <end position="467"/>
    </location>
</feature>
<gene>
    <name evidence="2" type="ORF">AVDCRST_MAG41-2419</name>
</gene>
<protein>
    <submittedName>
        <fullName evidence="2">Prolyl-tRNA synthetase, archaeal/eukaryal type</fullName>
        <ecNumber evidence="2">6.1.1.15</ecNumber>
    </submittedName>
</protein>
<feature type="compositionally biased region" description="Basic and acidic residues" evidence="1">
    <location>
        <begin position="359"/>
        <end position="369"/>
    </location>
</feature>
<dbReference type="EC" id="6.1.1.15" evidence="2"/>
<keyword evidence="2" id="KW-0436">Ligase</keyword>
<feature type="compositionally biased region" description="Basic residues" evidence="1">
    <location>
        <begin position="450"/>
        <end position="460"/>
    </location>
</feature>
<feature type="compositionally biased region" description="Low complexity" evidence="1">
    <location>
        <begin position="171"/>
        <end position="183"/>
    </location>
</feature>
<dbReference type="GO" id="GO:0004827">
    <property type="term" value="F:proline-tRNA ligase activity"/>
    <property type="evidence" value="ECO:0007669"/>
    <property type="project" value="UniProtKB-EC"/>
</dbReference>
<feature type="compositionally biased region" description="Basic and acidic residues" evidence="1">
    <location>
        <begin position="258"/>
        <end position="270"/>
    </location>
</feature>
<sequence length="467" mass="49610">GTRAHPAGGGLPPLVSGHPGQGRAGRERPGPRDHGHPTVRVRALGADAGRGRRPDQGRRRQERVLPAVHPRVVPEEGSRARRGLQPGARRGDHRRRQGAGGAGRRPADQRDDHQRELRQVGAELPRPAAADQPVGQRGPLGDAAPAVPAHQRVPLAGGAHRARHLRRRPGVRAADPARRLPGLHGRRAGAAGHRRPQDRAGAVRRRDEHDDAGADDRRRQGPADGHLARARAEFRQGVRDRVPGAQLAARVRLADLVGHVHPDGRRADHGPRRRQRAAGAAPAGADPGRGGAGQGRGRRGGGGHRRQPARHRRAGGAGRPGGRAVRPARGGLGAQGRADPGRGRPAGPRRGQRHAGPPDPRHQDADRAGRGGRRGAGGAGGGPDRAVRGGRAQAGRPDLRRRDDRRRHRGRRRRRLGPDAVGRPGARGRGEAGRARGDRALPGPGGRVAAGHRRRARRDRVLRQGVL</sequence>
<feature type="non-terminal residue" evidence="2">
    <location>
        <position position="467"/>
    </location>
</feature>
<feature type="compositionally biased region" description="Basic and acidic residues" evidence="1">
    <location>
        <begin position="24"/>
        <end position="36"/>
    </location>
</feature>
<feature type="compositionally biased region" description="Gly residues" evidence="1">
    <location>
        <begin position="374"/>
        <end position="383"/>
    </location>
</feature>
<feature type="compositionally biased region" description="Low complexity" evidence="1">
    <location>
        <begin position="277"/>
        <end position="286"/>
    </location>
</feature>
<feature type="compositionally biased region" description="Basic residues" evidence="1">
    <location>
        <begin position="403"/>
        <end position="415"/>
    </location>
</feature>
<feature type="compositionally biased region" description="Basic residues" evidence="1">
    <location>
        <begin position="296"/>
        <end position="314"/>
    </location>
</feature>
<evidence type="ECO:0000256" key="1">
    <source>
        <dbReference type="SAM" id="MobiDB-lite"/>
    </source>
</evidence>
<reference evidence="2" key="1">
    <citation type="submission" date="2020-02" db="EMBL/GenBank/DDBJ databases">
        <authorList>
            <person name="Meier V. D."/>
        </authorList>
    </citation>
    <scope>NUCLEOTIDE SEQUENCE</scope>
    <source>
        <strain evidence="2">AVDCRST_MAG41</strain>
    </source>
</reference>
<feature type="compositionally biased region" description="Basic and acidic residues" evidence="1">
    <location>
        <begin position="428"/>
        <end position="439"/>
    </location>
</feature>
<feature type="compositionally biased region" description="Low complexity" evidence="1">
    <location>
        <begin position="322"/>
        <end position="349"/>
    </location>
</feature>
<feature type="non-terminal residue" evidence="2">
    <location>
        <position position="1"/>
    </location>
</feature>